<protein>
    <recommendedName>
        <fullName evidence="4">SsuA/THI5-like domain-containing protein</fullName>
    </recommendedName>
</protein>
<feature type="domain" description="SsuA/THI5-like" evidence="4">
    <location>
        <begin position="40"/>
        <end position="244"/>
    </location>
</feature>
<dbReference type="PANTHER" id="PTHR30024:SF47">
    <property type="entry name" value="TAURINE-BINDING PERIPLASMIC PROTEIN"/>
    <property type="match status" value="1"/>
</dbReference>
<evidence type="ECO:0000256" key="2">
    <source>
        <dbReference type="ARBA" id="ARBA00010742"/>
    </source>
</evidence>
<accession>A0A1V3A2F7</accession>
<evidence type="ECO:0000256" key="1">
    <source>
        <dbReference type="ARBA" id="ARBA00004418"/>
    </source>
</evidence>
<evidence type="ECO:0000313" key="5">
    <source>
        <dbReference type="EMBL" id="OOC11263.1"/>
    </source>
</evidence>
<dbReference type="GO" id="GO:0042597">
    <property type="term" value="C:periplasmic space"/>
    <property type="evidence" value="ECO:0007669"/>
    <property type="project" value="UniProtKB-SubCell"/>
</dbReference>
<evidence type="ECO:0000256" key="3">
    <source>
        <dbReference type="ARBA" id="ARBA00022729"/>
    </source>
</evidence>
<sequence>MYMDRRHFLVAAGATLPALLGACGRPEPPLEIAGHVWPGYEPMFLARAMGWLDPERVRLRETASASESMRRLATGEVHGAALTLDEVLRVRARGTDLRIVLVFNISAGADMVLARPGIEALEDLAGRRVGVEDSALGALMLHHTLDTAGLGRDQVKTVSLTIDEQEAAWERDEVDAVVTYQPVADRLRDDGAHVLFDSRAMPDTIFDVLAIEAGHLERLERSTRHLIAAHFRALHHLRANPVDAGYRMAERLGVPGHRAMETFRGLVLPDPASNRRLLDGSDSRVLLAAREIAGLSEDAGAPLDRDFGDELVRHDLLPREDPR</sequence>
<dbReference type="OrthoDB" id="5292144at2"/>
<dbReference type="SUPFAM" id="SSF53850">
    <property type="entry name" value="Periplasmic binding protein-like II"/>
    <property type="match status" value="1"/>
</dbReference>
<keyword evidence="3" id="KW-0732">Signal</keyword>
<comment type="subcellular location">
    <subcellularLocation>
        <location evidence="1">Periplasm</location>
    </subcellularLocation>
</comment>
<dbReference type="AlphaFoldDB" id="A0A1V3A2F7"/>
<comment type="caution">
    <text evidence="5">The sequence shown here is derived from an EMBL/GenBank/DDBJ whole genome shotgun (WGS) entry which is preliminary data.</text>
</comment>
<name>A0A1V3A2F7_9GAMM</name>
<dbReference type="Proteomes" id="UP000189177">
    <property type="component" value="Unassembled WGS sequence"/>
</dbReference>
<gene>
    <name evidence="5" type="ORF">B1A74_01175</name>
</gene>
<comment type="similarity">
    <text evidence="2">Belongs to the bacterial solute-binding protein SsuA/TauA family.</text>
</comment>
<keyword evidence="6" id="KW-1185">Reference proteome</keyword>
<proteinExistence type="inferred from homology"/>
<dbReference type="Pfam" id="PF09084">
    <property type="entry name" value="NMT1"/>
    <property type="match status" value="1"/>
</dbReference>
<dbReference type="EMBL" id="MUZR01000004">
    <property type="protein sequence ID" value="OOC11263.1"/>
    <property type="molecule type" value="Genomic_DNA"/>
</dbReference>
<evidence type="ECO:0000259" key="4">
    <source>
        <dbReference type="Pfam" id="PF09084"/>
    </source>
</evidence>
<reference evidence="5 6" key="1">
    <citation type="submission" date="2017-02" db="EMBL/GenBank/DDBJ databases">
        <title>Genomic diversity within the haloalkaliphilic genus Thioalkalivibrio.</title>
        <authorList>
            <person name="Ahn A.-C."/>
            <person name="Meier-Kolthoff J."/>
            <person name="Overmars L."/>
            <person name="Richter M."/>
            <person name="Woyke T."/>
            <person name="Sorokin D.Y."/>
            <person name="Muyzer G."/>
        </authorList>
    </citation>
    <scope>NUCLEOTIDE SEQUENCE [LARGE SCALE GENOMIC DNA]</scope>
    <source>
        <strain evidence="5 6">HL17</strain>
    </source>
</reference>
<dbReference type="STRING" id="252474.B1A74_01175"/>
<organism evidence="5 6">
    <name type="scientific">Thioalkalivibrio halophilus</name>
    <dbReference type="NCBI Taxonomy" id="252474"/>
    <lineage>
        <taxon>Bacteria</taxon>
        <taxon>Pseudomonadati</taxon>
        <taxon>Pseudomonadota</taxon>
        <taxon>Gammaproteobacteria</taxon>
        <taxon>Chromatiales</taxon>
        <taxon>Ectothiorhodospiraceae</taxon>
        <taxon>Thioalkalivibrio</taxon>
    </lineage>
</organism>
<dbReference type="Gene3D" id="3.40.190.10">
    <property type="entry name" value="Periplasmic binding protein-like II"/>
    <property type="match status" value="2"/>
</dbReference>
<dbReference type="PROSITE" id="PS51257">
    <property type="entry name" value="PROKAR_LIPOPROTEIN"/>
    <property type="match status" value="1"/>
</dbReference>
<evidence type="ECO:0000313" key="6">
    <source>
        <dbReference type="Proteomes" id="UP000189177"/>
    </source>
</evidence>
<dbReference type="PANTHER" id="PTHR30024">
    <property type="entry name" value="ALIPHATIC SULFONATES-BINDING PROTEIN-RELATED"/>
    <property type="match status" value="1"/>
</dbReference>
<dbReference type="RefSeq" id="WP_077243533.1">
    <property type="nucleotide sequence ID" value="NZ_MUZR01000004.1"/>
</dbReference>
<dbReference type="InterPro" id="IPR015168">
    <property type="entry name" value="SsuA/THI5"/>
</dbReference>